<comment type="subcellular location">
    <subcellularLocation>
        <location evidence="1">Cell outer membrane</location>
    </subcellularLocation>
</comment>
<evidence type="ECO:0000256" key="4">
    <source>
        <dbReference type="ARBA" id="ARBA00023136"/>
    </source>
</evidence>
<dbReference type="RefSeq" id="WP_136901965.1">
    <property type="nucleotide sequence ID" value="NZ_SUME01000005.1"/>
</dbReference>
<comment type="caution">
    <text evidence="8">The sequence shown here is derived from an EMBL/GenBank/DDBJ whole genome shotgun (WGS) entry which is preliminary data.</text>
</comment>
<evidence type="ECO:0000259" key="6">
    <source>
        <dbReference type="Pfam" id="PF07980"/>
    </source>
</evidence>
<organism evidence="8 9">
    <name type="scientific">Sphingobacterium olei</name>
    <dbReference type="NCBI Taxonomy" id="2571155"/>
    <lineage>
        <taxon>Bacteria</taxon>
        <taxon>Pseudomonadati</taxon>
        <taxon>Bacteroidota</taxon>
        <taxon>Sphingobacteriia</taxon>
        <taxon>Sphingobacteriales</taxon>
        <taxon>Sphingobacteriaceae</taxon>
        <taxon>Sphingobacterium</taxon>
    </lineage>
</organism>
<evidence type="ECO:0000313" key="8">
    <source>
        <dbReference type="EMBL" id="TJZ60024.1"/>
    </source>
</evidence>
<proteinExistence type="inferred from homology"/>
<dbReference type="Pfam" id="PF14322">
    <property type="entry name" value="SusD-like_3"/>
    <property type="match status" value="1"/>
</dbReference>
<name>A0A4U0PBK7_9SPHI</name>
<dbReference type="EMBL" id="SUME01000005">
    <property type="protein sequence ID" value="TJZ60024.1"/>
    <property type="molecule type" value="Genomic_DNA"/>
</dbReference>
<evidence type="ECO:0000256" key="5">
    <source>
        <dbReference type="ARBA" id="ARBA00023237"/>
    </source>
</evidence>
<evidence type="ECO:0000313" key="9">
    <source>
        <dbReference type="Proteomes" id="UP000306808"/>
    </source>
</evidence>
<dbReference type="Proteomes" id="UP000306808">
    <property type="component" value="Unassembled WGS sequence"/>
</dbReference>
<evidence type="ECO:0000256" key="2">
    <source>
        <dbReference type="ARBA" id="ARBA00006275"/>
    </source>
</evidence>
<evidence type="ECO:0000256" key="1">
    <source>
        <dbReference type="ARBA" id="ARBA00004442"/>
    </source>
</evidence>
<dbReference type="AlphaFoldDB" id="A0A4U0PBK7"/>
<gene>
    <name evidence="8" type="ORF">FAZ15_14155</name>
</gene>
<dbReference type="InterPro" id="IPR011990">
    <property type="entry name" value="TPR-like_helical_dom_sf"/>
</dbReference>
<feature type="domain" description="RagB/SusD" evidence="6">
    <location>
        <begin position="360"/>
        <end position="490"/>
    </location>
</feature>
<dbReference type="Pfam" id="PF07980">
    <property type="entry name" value="SusD_RagB"/>
    <property type="match status" value="1"/>
</dbReference>
<keyword evidence="5" id="KW-0998">Cell outer membrane</keyword>
<sequence>MFYKNSIIKIVIISLLGINLTSCKKDFLEVVPKGVAIATKTSDYERLLNDPALNRVSLSSQIVMSDELAGYAPMYAVGSGIGTVTDQKAFEYEDDIYLATENATELTLLERQLYTYNKVINEVMESKEGNDAQKKALRAEALAGRAWVHFMLVNYYGKPYHAATAGTDLGIPLVTVADVTQTTFTRSSVQAAYDLIIADLAEAISDLPVQIISRYRMSRAAAEAILGKTYVYMHQFDKALPLLTSALTNLSGSGITIGLYDFNDVFGEGGAFYPINPFTGPNRFNLDTDKEVVYLKSFVNLYSYIMSGIPISPQTAALYANTDLRLNFFNSSPFPPTGVLYPSGMMRCYGRYNNMGVNVSDIHLLKAECESRTNNLAGAVTDLVAFRKTRMNKDVADEANIPADIASDKIALTKYILEERIREFATAGERWWDMRRLSVDEDYKSTVGMAHHVYDAAGNIVQSFPLKPERLKFRFPQYIMTANPDLDQNP</sequence>
<evidence type="ECO:0000256" key="3">
    <source>
        <dbReference type="ARBA" id="ARBA00022729"/>
    </source>
</evidence>
<reference evidence="8 9" key="1">
    <citation type="submission" date="2019-04" db="EMBL/GenBank/DDBJ databases">
        <title>Sphingobacterium olei sp. nov., isolated from oil-contaminated soil.</title>
        <authorList>
            <person name="Liu B."/>
        </authorList>
    </citation>
    <scope>NUCLEOTIDE SEQUENCE [LARGE SCALE GENOMIC DNA]</scope>
    <source>
        <strain evidence="8 9">HAL-9</strain>
    </source>
</reference>
<keyword evidence="3" id="KW-0732">Signal</keyword>
<evidence type="ECO:0000259" key="7">
    <source>
        <dbReference type="Pfam" id="PF14322"/>
    </source>
</evidence>
<dbReference type="OrthoDB" id="697229at2"/>
<protein>
    <submittedName>
        <fullName evidence="8">RagB/SusD family nutrient uptake outer membrane protein</fullName>
    </submittedName>
</protein>
<keyword evidence="9" id="KW-1185">Reference proteome</keyword>
<keyword evidence="4" id="KW-0472">Membrane</keyword>
<dbReference type="Gene3D" id="1.25.40.390">
    <property type="match status" value="1"/>
</dbReference>
<dbReference type="GO" id="GO:0009279">
    <property type="term" value="C:cell outer membrane"/>
    <property type="evidence" value="ECO:0007669"/>
    <property type="project" value="UniProtKB-SubCell"/>
</dbReference>
<feature type="domain" description="SusD-like N-terminal" evidence="7">
    <location>
        <begin position="100"/>
        <end position="230"/>
    </location>
</feature>
<comment type="similarity">
    <text evidence="2">Belongs to the SusD family.</text>
</comment>
<accession>A0A4U0PBK7</accession>
<dbReference type="InterPro" id="IPR012944">
    <property type="entry name" value="SusD_RagB_dom"/>
</dbReference>
<dbReference type="SUPFAM" id="SSF48452">
    <property type="entry name" value="TPR-like"/>
    <property type="match status" value="1"/>
</dbReference>
<dbReference type="InterPro" id="IPR033985">
    <property type="entry name" value="SusD-like_N"/>
</dbReference>